<gene>
    <name evidence="1" type="ORF">OWV82_010769</name>
</gene>
<name>A0ACC1Y653_MELAZ</name>
<evidence type="ECO:0000313" key="2">
    <source>
        <dbReference type="Proteomes" id="UP001164539"/>
    </source>
</evidence>
<keyword evidence="2" id="KW-1185">Reference proteome</keyword>
<sequence>MVAAEEEDGNLGHCIYIKTKGGDRRLPTTDTERPTRALRRTVKTKPRPSGHDIRRRRPNGRLFSLKQGLSFGLTPVNITANINSIALLNGSNFKLWKENREIVLGVMDLDLALREDCPPPLIDKSTSDDKREKERWEKSNHIAIDISFMKSCRLWMFSKITRLKLRTNSAKGFKALDLTVVVSTIVDMMAQARSLVQSICTFGGCPVEARPYRPKEKKLDSRTDSILDLVQDTNKDNVREPPIQEIVSEKQALALQEPIPLRRSTKERRNAFPDDYIVFLQEHEVDIGVMKDDPIKFCQAIEGSNSQKWIDAMNEEIKSMKDNDVWDLVPLLEGAKFICCKWIVKTKRDSKGVVERYKACLVAKGFTQKEGIDYKETFSPISSNDHFRIIMALVAYFNLELH</sequence>
<accession>A0ACC1Y653</accession>
<dbReference type="Proteomes" id="UP001164539">
    <property type="component" value="Chromosome 5"/>
</dbReference>
<proteinExistence type="predicted"/>
<comment type="caution">
    <text evidence="1">The sequence shown here is derived from an EMBL/GenBank/DDBJ whole genome shotgun (WGS) entry which is preliminary data.</text>
</comment>
<dbReference type="EMBL" id="CM051398">
    <property type="protein sequence ID" value="KAJ4719154.1"/>
    <property type="molecule type" value="Genomic_DNA"/>
</dbReference>
<protein>
    <submittedName>
        <fullName evidence="1">Retrovirus-related Pol polyprotein from transposon TNT 1-94</fullName>
    </submittedName>
</protein>
<reference evidence="1 2" key="1">
    <citation type="journal article" date="2023" name="Science">
        <title>Complex scaffold remodeling in plant triterpene biosynthesis.</title>
        <authorList>
            <person name="De La Pena R."/>
            <person name="Hodgson H."/>
            <person name="Liu J.C."/>
            <person name="Stephenson M.J."/>
            <person name="Martin A.C."/>
            <person name="Owen C."/>
            <person name="Harkess A."/>
            <person name="Leebens-Mack J."/>
            <person name="Jimenez L.E."/>
            <person name="Osbourn A."/>
            <person name="Sattely E.S."/>
        </authorList>
    </citation>
    <scope>NUCLEOTIDE SEQUENCE [LARGE SCALE GENOMIC DNA]</scope>
    <source>
        <strain evidence="2">cv. JPN11</strain>
        <tissue evidence="1">Leaf</tissue>
    </source>
</reference>
<evidence type="ECO:0000313" key="1">
    <source>
        <dbReference type="EMBL" id="KAJ4719154.1"/>
    </source>
</evidence>
<organism evidence="1 2">
    <name type="scientific">Melia azedarach</name>
    <name type="common">Chinaberry tree</name>
    <dbReference type="NCBI Taxonomy" id="155640"/>
    <lineage>
        <taxon>Eukaryota</taxon>
        <taxon>Viridiplantae</taxon>
        <taxon>Streptophyta</taxon>
        <taxon>Embryophyta</taxon>
        <taxon>Tracheophyta</taxon>
        <taxon>Spermatophyta</taxon>
        <taxon>Magnoliopsida</taxon>
        <taxon>eudicotyledons</taxon>
        <taxon>Gunneridae</taxon>
        <taxon>Pentapetalae</taxon>
        <taxon>rosids</taxon>
        <taxon>malvids</taxon>
        <taxon>Sapindales</taxon>
        <taxon>Meliaceae</taxon>
        <taxon>Melia</taxon>
    </lineage>
</organism>